<protein>
    <submittedName>
        <fullName evidence="3">Uncharacterized protein LOC113039168</fullName>
    </submittedName>
</protein>
<dbReference type="RefSeq" id="XP_026052849.1">
    <property type="nucleotide sequence ID" value="XM_026197064.1"/>
</dbReference>
<organism evidence="2 3">
    <name type="scientific">Carassius auratus</name>
    <name type="common">Goldfish</name>
    <dbReference type="NCBI Taxonomy" id="7957"/>
    <lineage>
        <taxon>Eukaryota</taxon>
        <taxon>Metazoa</taxon>
        <taxon>Chordata</taxon>
        <taxon>Craniata</taxon>
        <taxon>Vertebrata</taxon>
        <taxon>Euteleostomi</taxon>
        <taxon>Actinopterygii</taxon>
        <taxon>Neopterygii</taxon>
        <taxon>Teleostei</taxon>
        <taxon>Ostariophysi</taxon>
        <taxon>Cypriniformes</taxon>
        <taxon>Cyprinidae</taxon>
        <taxon>Cyprininae</taxon>
        <taxon>Carassius</taxon>
    </lineage>
</organism>
<dbReference type="KEGG" id="caua:113039168"/>
<feature type="region of interest" description="Disordered" evidence="1">
    <location>
        <begin position="200"/>
        <end position="235"/>
    </location>
</feature>
<gene>
    <name evidence="3" type="primary">LOC113039168</name>
</gene>
<proteinExistence type="predicted"/>
<dbReference type="Proteomes" id="UP000515129">
    <property type="component" value="Chromosome 21"/>
</dbReference>
<reference evidence="3" key="1">
    <citation type="submission" date="2025-08" db="UniProtKB">
        <authorList>
            <consortium name="RefSeq"/>
        </authorList>
    </citation>
    <scope>IDENTIFICATION</scope>
    <source>
        <strain evidence="3">Wakin</strain>
        <tissue evidence="3">Muscle</tissue>
    </source>
</reference>
<evidence type="ECO:0000313" key="2">
    <source>
        <dbReference type="Proteomes" id="UP000515129"/>
    </source>
</evidence>
<dbReference type="OrthoDB" id="8936501at2759"/>
<keyword evidence="2" id="KW-1185">Reference proteome</keyword>
<dbReference type="AlphaFoldDB" id="A0A6P6IYI8"/>
<dbReference type="GeneID" id="113039168"/>
<evidence type="ECO:0000256" key="1">
    <source>
        <dbReference type="SAM" id="MobiDB-lite"/>
    </source>
</evidence>
<accession>A0A6P6IYI8</accession>
<sequence length="235" mass="27350">MAWNSNHMSYLDKLTRNINKFTPNVAGSQDVLAYLQDIYFHLEMRSNVTDRDRLYLLRTTSSPLVQFFFWIDSLLHTKSDFHLLREALLKEFADLEADQGLMAAQETKQGQHETPKAFYNRLRREYFVAHNEPDMEEDLNFKTLFLRNLHPGVSHHLGVMTCPHTMTTQQLRDLAHKAYGKQKMASEKGTKIPAFCDFNTQHQGLAPEGPQHHESTNLPPKEQRRSSFRKEGDMT</sequence>
<evidence type="ECO:0000313" key="3">
    <source>
        <dbReference type="RefSeq" id="XP_026052849.1"/>
    </source>
</evidence>
<feature type="compositionally biased region" description="Basic and acidic residues" evidence="1">
    <location>
        <begin position="210"/>
        <end position="235"/>
    </location>
</feature>
<name>A0A6P6IYI8_CARAU</name>